<protein>
    <submittedName>
        <fullName evidence="2">Zinc finger MYM-type protein 1</fullName>
    </submittedName>
</protein>
<gene>
    <name evidence="2" type="ORF">ALC57_12560</name>
</gene>
<keyword evidence="3" id="KW-1185">Reference proteome</keyword>
<accession>A0A151J0T1</accession>
<feature type="non-terminal residue" evidence="2">
    <location>
        <position position="1"/>
    </location>
</feature>
<sequence>EGFCDWKHIGRGIERHENSELHKDACLSLKQFIEHKTVNEESEKQIRQNESYWRQVIHRIVNVILTLATEDISLRGHRENEDSENKGKFIAIITLLSKYDSVLAELLRKPKGTIKYLSSQIQNEIISAIREKIKKDILQDTRNTPFFSYMTDSTQDISKTDQQSHIYRYVSIEYDKHDAPKDIIIHESFVGFEILEGQTSAEIEEQVYRNFKNNNIDIQNFPPPPSLDQLSTPPSFSGSPLTFLSDPEPIDWDRLFRPYSSPSNEGDRVATVYIPGNSTPYLVQYKHLVPICSWTTFLASNSQ</sequence>
<dbReference type="InterPro" id="IPR025398">
    <property type="entry name" value="DUF4371"/>
</dbReference>
<dbReference type="PANTHER" id="PTHR45749">
    <property type="match status" value="1"/>
</dbReference>
<feature type="domain" description="DUF4371" evidence="1">
    <location>
        <begin position="2"/>
        <end position="171"/>
    </location>
</feature>
<dbReference type="PANTHER" id="PTHR45749:SF23">
    <property type="entry name" value="ZINC FINGER MYM-TYPE PROTEIN 1-LIKE"/>
    <property type="match status" value="1"/>
</dbReference>
<dbReference type="AlphaFoldDB" id="A0A151J0T1"/>
<proteinExistence type="predicted"/>
<name>A0A151J0T1_9HYME</name>
<dbReference type="Pfam" id="PF14291">
    <property type="entry name" value="DUF4371"/>
    <property type="match status" value="1"/>
</dbReference>
<evidence type="ECO:0000313" key="3">
    <source>
        <dbReference type="Proteomes" id="UP000078492"/>
    </source>
</evidence>
<organism evidence="2 3">
    <name type="scientific">Trachymyrmex cornetzi</name>
    <dbReference type="NCBI Taxonomy" id="471704"/>
    <lineage>
        <taxon>Eukaryota</taxon>
        <taxon>Metazoa</taxon>
        <taxon>Ecdysozoa</taxon>
        <taxon>Arthropoda</taxon>
        <taxon>Hexapoda</taxon>
        <taxon>Insecta</taxon>
        <taxon>Pterygota</taxon>
        <taxon>Neoptera</taxon>
        <taxon>Endopterygota</taxon>
        <taxon>Hymenoptera</taxon>
        <taxon>Apocrita</taxon>
        <taxon>Aculeata</taxon>
        <taxon>Formicoidea</taxon>
        <taxon>Formicidae</taxon>
        <taxon>Myrmicinae</taxon>
        <taxon>Trachymyrmex</taxon>
    </lineage>
</organism>
<dbReference type="Proteomes" id="UP000078492">
    <property type="component" value="Unassembled WGS sequence"/>
</dbReference>
<dbReference type="STRING" id="471704.A0A151J0T1"/>
<reference evidence="2 3" key="1">
    <citation type="submission" date="2015-09" db="EMBL/GenBank/DDBJ databases">
        <title>Trachymyrmex cornetzi WGS genome.</title>
        <authorList>
            <person name="Nygaard S."/>
            <person name="Hu H."/>
            <person name="Boomsma J."/>
            <person name="Zhang G."/>
        </authorList>
    </citation>
    <scope>NUCLEOTIDE SEQUENCE [LARGE SCALE GENOMIC DNA]</scope>
    <source>
        <strain evidence="2">Tcor2-1</strain>
        <tissue evidence="2">Whole body</tissue>
    </source>
</reference>
<evidence type="ECO:0000313" key="2">
    <source>
        <dbReference type="EMBL" id="KYN15227.1"/>
    </source>
</evidence>
<dbReference type="EMBL" id="KQ980590">
    <property type="protein sequence ID" value="KYN15227.1"/>
    <property type="molecule type" value="Genomic_DNA"/>
</dbReference>
<evidence type="ECO:0000259" key="1">
    <source>
        <dbReference type="Pfam" id="PF14291"/>
    </source>
</evidence>